<comment type="caution">
    <text evidence="3">The sequence shown here is derived from an EMBL/GenBank/DDBJ whole genome shotgun (WGS) entry which is preliminary data.</text>
</comment>
<sequence length="229" mass="24775">MSQDEPSSSHHRPTIARAPSFNSVENGGPSEPLTDHSPTTAKFPAGASLASAPAGSASNMGGLSFESVGRAIGSRVMRGVKRGNLPFLIVFLSALVIFFSALAGIGYVDPDDASLASPVDTLTPEAVEAAAVAAAEFQPGAPVFDPSEDQVELARRKKIEEQRELERQWQRKKRPKDGAWMQKQRDDKAVRRVPGKVAEETEATHEKRDMRFLEREANPDAAVQAEKLD</sequence>
<keyword evidence="2" id="KW-1133">Transmembrane helix</keyword>
<feature type="region of interest" description="Disordered" evidence="1">
    <location>
        <begin position="1"/>
        <end position="47"/>
    </location>
</feature>
<keyword evidence="2" id="KW-0812">Transmembrane</keyword>
<protein>
    <recommendedName>
        <fullName evidence="5">Transmembrane protein</fullName>
    </recommendedName>
</protein>
<dbReference type="InParanoid" id="A0A1Y2AWA5"/>
<keyword evidence="2" id="KW-0472">Membrane</keyword>
<dbReference type="EMBL" id="MCFC01000046">
    <property type="protein sequence ID" value="ORY26580.1"/>
    <property type="molecule type" value="Genomic_DNA"/>
</dbReference>
<proteinExistence type="predicted"/>
<evidence type="ECO:0000256" key="2">
    <source>
        <dbReference type="SAM" id="Phobius"/>
    </source>
</evidence>
<evidence type="ECO:0000313" key="4">
    <source>
        <dbReference type="Proteomes" id="UP000193986"/>
    </source>
</evidence>
<dbReference type="AlphaFoldDB" id="A0A1Y2AWA5"/>
<feature type="compositionally biased region" description="Basic and acidic residues" evidence="1">
    <location>
        <begin position="197"/>
        <end position="218"/>
    </location>
</feature>
<reference evidence="3 4" key="1">
    <citation type="submission" date="2016-07" db="EMBL/GenBank/DDBJ databases">
        <title>Pervasive Adenine N6-methylation of Active Genes in Fungi.</title>
        <authorList>
            <consortium name="DOE Joint Genome Institute"/>
            <person name="Mondo S.J."/>
            <person name="Dannebaum R.O."/>
            <person name="Kuo R.C."/>
            <person name="Labutti K."/>
            <person name="Haridas S."/>
            <person name="Kuo A."/>
            <person name="Salamov A."/>
            <person name="Ahrendt S.R."/>
            <person name="Lipzen A."/>
            <person name="Sullivan W."/>
            <person name="Andreopoulos W.B."/>
            <person name="Clum A."/>
            <person name="Lindquist E."/>
            <person name="Daum C."/>
            <person name="Ramamoorthy G.K."/>
            <person name="Gryganskyi A."/>
            <person name="Culley D."/>
            <person name="Magnuson J.K."/>
            <person name="James T.Y."/>
            <person name="O'Malley M.A."/>
            <person name="Stajich J.E."/>
            <person name="Spatafora J.W."/>
            <person name="Visel A."/>
            <person name="Grigoriev I.V."/>
        </authorList>
    </citation>
    <scope>NUCLEOTIDE SEQUENCE [LARGE SCALE GENOMIC DNA]</scope>
    <source>
        <strain evidence="3 4">68-887.2</strain>
    </source>
</reference>
<keyword evidence="4" id="KW-1185">Reference proteome</keyword>
<accession>A0A1Y2AWA5</accession>
<gene>
    <name evidence="3" type="ORF">BCR39DRAFT_540631</name>
</gene>
<evidence type="ECO:0000313" key="3">
    <source>
        <dbReference type="EMBL" id="ORY26580.1"/>
    </source>
</evidence>
<name>A0A1Y2AWA5_9TREE</name>
<organism evidence="3 4">
    <name type="scientific">Naematelia encephala</name>
    <dbReference type="NCBI Taxonomy" id="71784"/>
    <lineage>
        <taxon>Eukaryota</taxon>
        <taxon>Fungi</taxon>
        <taxon>Dikarya</taxon>
        <taxon>Basidiomycota</taxon>
        <taxon>Agaricomycotina</taxon>
        <taxon>Tremellomycetes</taxon>
        <taxon>Tremellales</taxon>
        <taxon>Naemateliaceae</taxon>
        <taxon>Naematelia</taxon>
    </lineage>
</organism>
<evidence type="ECO:0008006" key="5">
    <source>
        <dbReference type="Google" id="ProtNLM"/>
    </source>
</evidence>
<evidence type="ECO:0000256" key="1">
    <source>
        <dbReference type="SAM" id="MobiDB-lite"/>
    </source>
</evidence>
<feature type="transmembrane region" description="Helical" evidence="2">
    <location>
        <begin position="85"/>
        <end position="108"/>
    </location>
</feature>
<feature type="region of interest" description="Disordered" evidence="1">
    <location>
        <begin position="164"/>
        <end position="229"/>
    </location>
</feature>
<dbReference type="Proteomes" id="UP000193986">
    <property type="component" value="Unassembled WGS sequence"/>
</dbReference>
<dbReference type="OrthoDB" id="2564511at2759"/>